<dbReference type="EMBL" id="CAMKVN010022600">
    <property type="protein sequence ID" value="CAI2199877.1"/>
    <property type="molecule type" value="Genomic_DNA"/>
</dbReference>
<evidence type="ECO:0000313" key="2">
    <source>
        <dbReference type="Proteomes" id="UP001153678"/>
    </source>
</evidence>
<evidence type="ECO:0000313" key="1">
    <source>
        <dbReference type="EMBL" id="CAI2199877.1"/>
    </source>
</evidence>
<feature type="non-terminal residue" evidence="1">
    <location>
        <position position="1"/>
    </location>
</feature>
<dbReference type="Proteomes" id="UP001153678">
    <property type="component" value="Unassembled WGS sequence"/>
</dbReference>
<organism evidence="1 2">
    <name type="scientific">Funneliformis geosporum</name>
    <dbReference type="NCBI Taxonomy" id="1117311"/>
    <lineage>
        <taxon>Eukaryota</taxon>
        <taxon>Fungi</taxon>
        <taxon>Fungi incertae sedis</taxon>
        <taxon>Mucoromycota</taxon>
        <taxon>Glomeromycotina</taxon>
        <taxon>Glomeromycetes</taxon>
        <taxon>Glomerales</taxon>
        <taxon>Glomeraceae</taxon>
        <taxon>Funneliformis</taxon>
    </lineage>
</organism>
<sequence>KNRKREPNMFISYRKEKIKDRPAEFSKIMEIAIRYVQRNDQIVNEAKLQINLLQNGDETDIK</sequence>
<keyword evidence="2" id="KW-1185">Reference proteome</keyword>
<comment type="caution">
    <text evidence="1">The sequence shown here is derived from an EMBL/GenBank/DDBJ whole genome shotgun (WGS) entry which is preliminary data.</text>
</comment>
<reference evidence="1" key="1">
    <citation type="submission" date="2022-08" db="EMBL/GenBank/DDBJ databases">
        <authorList>
            <person name="Kallberg Y."/>
            <person name="Tangrot J."/>
            <person name="Rosling A."/>
        </authorList>
    </citation>
    <scope>NUCLEOTIDE SEQUENCE</scope>
    <source>
        <strain evidence="1">Wild A</strain>
    </source>
</reference>
<dbReference type="AlphaFoldDB" id="A0A9W4TBV0"/>
<feature type="non-terminal residue" evidence="1">
    <location>
        <position position="62"/>
    </location>
</feature>
<gene>
    <name evidence="1" type="ORF">FWILDA_LOCUS19291</name>
</gene>
<accession>A0A9W4TBV0</accession>
<proteinExistence type="predicted"/>
<name>A0A9W4TBV0_9GLOM</name>
<protein>
    <submittedName>
        <fullName evidence="1">64_t:CDS:1</fullName>
    </submittedName>
</protein>